<feature type="compositionally biased region" description="Basic residues" evidence="1">
    <location>
        <begin position="133"/>
        <end position="145"/>
    </location>
</feature>
<evidence type="ECO:0000313" key="2">
    <source>
        <dbReference type="EMBL" id="CAA9521624.1"/>
    </source>
</evidence>
<feature type="non-terminal residue" evidence="2">
    <location>
        <position position="248"/>
    </location>
</feature>
<sequence>EQATTGRRGVDRRSRRTASADRRGSGEGQPDVRADRRGPRGGRGHEGAAPGAAQLPRRAGHRRRHRRRQGRHVGGREDGGGRRGPPRANARRGHQEGRRRPDDRALPRLAAPVPALDRQGPAADRRRGGLPRQTHRARRHGRQAAHGRGQPAPRRVDRQGLPRPWPDLPRSHPGGLARPHPRGREVRLPPRLQVLDVRDVVDPPGRHPRDRRQGPDDPHPGPHGGEAQQGRARRAPARPVARPRAHAR</sequence>
<feature type="non-terminal residue" evidence="2">
    <location>
        <position position="1"/>
    </location>
</feature>
<reference evidence="2" key="1">
    <citation type="submission" date="2020-02" db="EMBL/GenBank/DDBJ databases">
        <authorList>
            <person name="Meier V. D."/>
        </authorList>
    </citation>
    <scope>NUCLEOTIDE SEQUENCE</scope>
    <source>
        <strain evidence="2">AVDCRST_MAG85</strain>
    </source>
</reference>
<feature type="compositionally biased region" description="Basic residues" evidence="1">
    <location>
        <begin position="231"/>
        <end position="248"/>
    </location>
</feature>
<evidence type="ECO:0000256" key="1">
    <source>
        <dbReference type="SAM" id="MobiDB-lite"/>
    </source>
</evidence>
<feature type="compositionally biased region" description="Low complexity" evidence="1">
    <location>
        <begin position="107"/>
        <end position="118"/>
    </location>
</feature>
<feature type="region of interest" description="Disordered" evidence="1">
    <location>
        <begin position="1"/>
        <end position="248"/>
    </location>
</feature>
<feature type="compositionally biased region" description="Basic and acidic residues" evidence="1">
    <location>
        <begin position="93"/>
        <end position="106"/>
    </location>
</feature>
<dbReference type="EMBL" id="CADCVT010000324">
    <property type="protein sequence ID" value="CAA9521624.1"/>
    <property type="molecule type" value="Genomic_DNA"/>
</dbReference>
<organism evidence="2">
    <name type="scientific">uncultured Solirubrobacteraceae bacterium</name>
    <dbReference type="NCBI Taxonomy" id="1162706"/>
    <lineage>
        <taxon>Bacteria</taxon>
        <taxon>Bacillati</taxon>
        <taxon>Actinomycetota</taxon>
        <taxon>Thermoleophilia</taxon>
        <taxon>Solirubrobacterales</taxon>
        <taxon>Solirubrobacteraceae</taxon>
        <taxon>environmental samples</taxon>
    </lineage>
</organism>
<feature type="compositionally biased region" description="Basic and acidic residues" evidence="1">
    <location>
        <begin position="8"/>
        <end position="46"/>
    </location>
</feature>
<protein>
    <submittedName>
        <fullName evidence="2">RNA polymerase sigma factor RpoD</fullName>
    </submittedName>
</protein>
<gene>
    <name evidence="2" type="ORF">AVDCRST_MAG85-2934</name>
</gene>
<feature type="compositionally biased region" description="Basic residues" evidence="1">
    <location>
        <begin position="58"/>
        <end position="73"/>
    </location>
</feature>
<feature type="compositionally biased region" description="Basic and acidic residues" evidence="1">
    <location>
        <begin position="196"/>
        <end position="220"/>
    </location>
</feature>
<name>A0A6J4TEV9_9ACTN</name>
<proteinExistence type="predicted"/>
<dbReference type="AlphaFoldDB" id="A0A6J4TEV9"/>
<accession>A0A6J4TEV9</accession>